<accession>A0AAV2E249</accession>
<organism evidence="1 2">
    <name type="scientific">Linum trigynum</name>
    <dbReference type="NCBI Taxonomy" id="586398"/>
    <lineage>
        <taxon>Eukaryota</taxon>
        <taxon>Viridiplantae</taxon>
        <taxon>Streptophyta</taxon>
        <taxon>Embryophyta</taxon>
        <taxon>Tracheophyta</taxon>
        <taxon>Spermatophyta</taxon>
        <taxon>Magnoliopsida</taxon>
        <taxon>eudicotyledons</taxon>
        <taxon>Gunneridae</taxon>
        <taxon>Pentapetalae</taxon>
        <taxon>rosids</taxon>
        <taxon>fabids</taxon>
        <taxon>Malpighiales</taxon>
        <taxon>Linaceae</taxon>
        <taxon>Linum</taxon>
    </lineage>
</organism>
<proteinExistence type="predicted"/>
<evidence type="ECO:0000313" key="1">
    <source>
        <dbReference type="EMBL" id="CAL1379859.1"/>
    </source>
</evidence>
<keyword evidence="2" id="KW-1185">Reference proteome</keyword>
<dbReference type="AlphaFoldDB" id="A0AAV2E249"/>
<dbReference type="Proteomes" id="UP001497516">
    <property type="component" value="Chromosome 4"/>
</dbReference>
<name>A0AAV2E249_9ROSI</name>
<sequence length="119" mass="13550">MSTRSIAHSCALATSRNRMSRGLKQFSTRPTRASRTVIEPHRFIAGIAEPVLREVEEFVQHRDFLGEAAVRRRLDTREDELLRVYSTSRMTSEPTRSRMGSTVTRSFMVPQVSMTSFSG</sequence>
<dbReference type="EMBL" id="OZ034817">
    <property type="protein sequence ID" value="CAL1379859.1"/>
    <property type="molecule type" value="Genomic_DNA"/>
</dbReference>
<gene>
    <name evidence="1" type="ORF">LTRI10_LOCUS21351</name>
</gene>
<reference evidence="1 2" key="1">
    <citation type="submission" date="2024-04" db="EMBL/GenBank/DDBJ databases">
        <authorList>
            <person name="Fracassetti M."/>
        </authorList>
    </citation>
    <scope>NUCLEOTIDE SEQUENCE [LARGE SCALE GENOMIC DNA]</scope>
</reference>
<evidence type="ECO:0000313" key="2">
    <source>
        <dbReference type="Proteomes" id="UP001497516"/>
    </source>
</evidence>
<protein>
    <submittedName>
        <fullName evidence="1">Uncharacterized protein</fullName>
    </submittedName>
</protein>